<feature type="region of interest" description="Disordered" evidence="1">
    <location>
        <begin position="246"/>
        <end position="302"/>
    </location>
</feature>
<dbReference type="GeneID" id="92209193"/>
<name>A0ABP0ZNQ3_9ASCO</name>
<evidence type="ECO:0000313" key="4">
    <source>
        <dbReference type="Proteomes" id="UP001497383"/>
    </source>
</evidence>
<sequence>MFKLQYILLLVILAFTNASGQPDVNSGAIKKYFDSLSASASMAPKPTKRQGSCASQRSCAPRLTYSASEPFSLAAFDPSYDADNVEDNLMSSPLQKLNHDLSRVFINHTQTKCKDTQSPDPASFISGRVLANGSLKVDNLCHENLHFLRVDSMTHRLKLCPSGDASSDFKIVENLLYYKNWATWSLCQHQADGVSYIYHGGIMDNLRFCCPWDEEIEVRCLGKMRIGCCDEGDVKDYVPVKKDDCSRGVEKGCSYDKKKGEGGAYEGGGSTCGDGSGGGGGDDDDDDDDEDGNVDKFSNDWD</sequence>
<feature type="compositionally biased region" description="Gly residues" evidence="1">
    <location>
        <begin position="262"/>
        <end position="280"/>
    </location>
</feature>
<protein>
    <recommendedName>
        <fullName evidence="5">Secreted protein</fullName>
    </recommendedName>
</protein>
<feature type="compositionally biased region" description="Acidic residues" evidence="1">
    <location>
        <begin position="281"/>
        <end position="292"/>
    </location>
</feature>
<dbReference type="RefSeq" id="XP_066830935.1">
    <property type="nucleotide sequence ID" value="XM_066974168.1"/>
</dbReference>
<dbReference type="EMBL" id="OZ022409">
    <property type="protein sequence ID" value="CAK9439897.1"/>
    <property type="molecule type" value="Genomic_DNA"/>
</dbReference>
<evidence type="ECO:0008006" key="5">
    <source>
        <dbReference type="Google" id="ProtNLM"/>
    </source>
</evidence>
<reference evidence="3 4" key="1">
    <citation type="submission" date="2024-03" db="EMBL/GenBank/DDBJ databases">
        <authorList>
            <person name="Brejova B."/>
        </authorList>
    </citation>
    <scope>NUCLEOTIDE SEQUENCE [LARGE SCALE GENOMIC DNA]</scope>
    <source>
        <strain evidence="3 4">CBS 14171</strain>
    </source>
</reference>
<feature type="compositionally biased region" description="Basic and acidic residues" evidence="1">
    <location>
        <begin position="246"/>
        <end position="261"/>
    </location>
</feature>
<organism evidence="3 4">
    <name type="scientific">Lodderomyces beijingensis</name>
    <dbReference type="NCBI Taxonomy" id="1775926"/>
    <lineage>
        <taxon>Eukaryota</taxon>
        <taxon>Fungi</taxon>
        <taxon>Dikarya</taxon>
        <taxon>Ascomycota</taxon>
        <taxon>Saccharomycotina</taxon>
        <taxon>Pichiomycetes</taxon>
        <taxon>Debaryomycetaceae</taxon>
        <taxon>Candida/Lodderomyces clade</taxon>
        <taxon>Lodderomyces</taxon>
    </lineage>
</organism>
<proteinExistence type="predicted"/>
<keyword evidence="4" id="KW-1185">Reference proteome</keyword>
<evidence type="ECO:0000256" key="1">
    <source>
        <dbReference type="SAM" id="MobiDB-lite"/>
    </source>
</evidence>
<evidence type="ECO:0000313" key="3">
    <source>
        <dbReference type="EMBL" id="CAK9439897.1"/>
    </source>
</evidence>
<feature type="compositionally biased region" description="Basic and acidic residues" evidence="1">
    <location>
        <begin position="293"/>
        <end position="302"/>
    </location>
</feature>
<evidence type="ECO:0000256" key="2">
    <source>
        <dbReference type="SAM" id="SignalP"/>
    </source>
</evidence>
<keyword evidence="2" id="KW-0732">Signal</keyword>
<feature type="signal peptide" evidence="2">
    <location>
        <begin position="1"/>
        <end position="20"/>
    </location>
</feature>
<accession>A0ABP0ZNQ3</accession>
<gene>
    <name evidence="3" type="ORF">LODBEIA_P39970</name>
</gene>
<dbReference type="Proteomes" id="UP001497383">
    <property type="component" value="Chromosome 5"/>
</dbReference>
<feature type="chain" id="PRO_5046970392" description="Secreted protein" evidence="2">
    <location>
        <begin position="21"/>
        <end position="302"/>
    </location>
</feature>